<accession>A0A923MI94</accession>
<sequence>MTINNAVLKNCLKLSSKITVYVPATNGIDQAADNTEQVKKTAALLSELFGGATSTPALGYWMSPAAGLVAEATTVVFAYAADAALQEHVGRVVELCEELKREMGQEAIALEINGEMYFI</sequence>
<keyword evidence="2" id="KW-1185">Reference proteome</keyword>
<dbReference type="AlphaFoldDB" id="A0A923MI94"/>
<proteinExistence type="predicted"/>
<gene>
    <name evidence="1" type="ORF">H8Z83_03695</name>
</gene>
<reference evidence="1" key="1">
    <citation type="submission" date="2020-08" db="EMBL/GenBank/DDBJ databases">
        <title>Genome public.</title>
        <authorList>
            <person name="Liu C."/>
            <person name="Sun Q."/>
        </authorList>
    </citation>
    <scope>NUCLEOTIDE SEQUENCE</scope>
    <source>
        <strain evidence="1">BX15</strain>
    </source>
</reference>
<evidence type="ECO:0000313" key="2">
    <source>
        <dbReference type="Proteomes" id="UP000620327"/>
    </source>
</evidence>
<comment type="caution">
    <text evidence="1">The sequence shown here is derived from an EMBL/GenBank/DDBJ whole genome shotgun (WGS) entry which is preliminary data.</text>
</comment>
<organism evidence="1 2">
    <name type="scientific">Dysosmobacter segnis</name>
    <dbReference type="NCBI Taxonomy" id="2763042"/>
    <lineage>
        <taxon>Bacteria</taxon>
        <taxon>Bacillati</taxon>
        <taxon>Bacillota</taxon>
        <taxon>Clostridia</taxon>
        <taxon>Eubacteriales</taxon>
        <taxon>Oscillospiraceae</taxon>
        <taxon>Dysosmobacter</taxon>
    </lineage>
</organism>
<protein>
    <submittedName>
        <fullName evidence="1">Uncharacterized protein</fullName>
    </submittedName>
</protein>
<dbReference type="EMBL" id="JACOQI010000002">
    <property type="protein sequence ID" value="MBC5769427.1"/>
    <property type="molecule type" value="Genomic_DNA"/>
</dbReference>
<dbReference type="Proteomes" id="UP000620327">
    <property type="component" value="Unassembled WGS sequence"/>
</dbReference>
<name>A0A923MI94_9FIRM</name>
<dbReference type="RefSeq" id="WP_187013781.1">
    <property type="nucleotide sequence ID" value="NZ_JACOQI010000002.1"/>
</dbReference>
<evidence type="ECO:0000313" key="1">
    <source>
        <dbReference type="EMBL" id="MBC5769427.1"/>
    </source>
</evidence>